<evidence type="ECO:0000313" key="1">
    <source>
        <dbReference type="EMBL" id="KAI4304089.1"/>
    </source>
</evidence>
<dbReference type="Proteomes" id="UP001057402">
    <property type="component" value="Chromosome 12"/>
</dbReference>
<protein>
    <submittedName>
        <fullName evidence="1">Uncharacterized protein</fullName>
    </submittedName>
</protein>
<gene>
    <name evidence="1" type="ORF">MLD38_039647</name>
</gene>
<proteinExistence type="predicted"/>
<accession>A0ACB9L3H2</accession>
<sequence length="100" mass="11046">MFPGGEERGEGRGKLETISTHRATMRDGVRMNAMRSGLVVVASLAFGYLSFQVGFKPFLQNAQSQSLSQPQPLAPADDDRPDSPLPELQQKQQGDSWIRE</sequence>
<keyword evidence="2" id="KW-1185">Reference proteome</keyword>
<reference evidence="2" key="1">
    <citation type="journal article" date="2023" name="Front. Plant Sci.">
        <title>Chromosomal-level genome assembly of Melastoma candidum provides insights into trichome evolution.</title>
        <authorList>
            <person name="Zhong Y."/>
            <person name="Wu W."/>
            <person name="Sun C."/>
            <person name="Zou P."/>
            <person name="Liu Y."/>
            <person name="Dai S."/>
            <person name="Zhou R."/>
        </authorList>
    </citation>
    <scope>NUCLEOTIDE SEQUENCE [LARGE SCALE GENOMIC DNA]</scope>
</reference>
<organism evidence="1 2">
    <name type="scientific">Melastoma candidum</name>
    <dbReference type="NCBI Taxonomy" id="119954"/>
    <lineage>
        <taxon>Eukaryota</taxon>
        <taxon>Viridiplantae</taxon>
        <taxon>Streptophyta</taxon>
        <taxon>Embryophyta</taxon>
        <taxon>Tracheophyta</taxon>
        <taxon>Spermatophyta</taxon>
        <taxon>Magnoliopsida</taxon>
        <taxon>eudicotyledons</taxon>
        <taxon>Gunneridae</taxon>
        <taxon>Pentapetalae</taxon>
        <taxon>rosids</taxon>
        <taxon>malvids</taxon>
        <taxon>Myrtales</taxon>
        <taxon>Melastomataceae</taxon>
        <taxon>Melastomatoideae</taxon>
        <taxon>Melastomateae</taxon>
        <taxon>Melastoma</taxon>
    </lineage>
</organism>
<dbReference type="EMBL" id="CM042891">
    <property type="protein sequence ID" value="KAI4304089.1"/>
    <property type="molecule type" value="Genomic_DNA"/>
</dbReference>
<comment type="caution">
    <text evidence="1">The sequence shown here is derived from an EMBL/GenBank/DDBJ whole genome shotgun (WGS) entry which is preliminary data.</text>
</comment>
<name>A0ACB9L3H2_9MYRT</name>
<evidence type="ECO:0000313" key="2">
    <source>
        <dbReference type="Proteomes" id="UP001057402"/>
    </source>
</evidence>